<dbReference type="EMBL" id="SOBH01000003">
    <property type="protein sequence ID" value="TDT74040.1"/>
    <property type="molecule type" value="Genomic_DNA"/>
</dbReference>
<dbReference type="SUPFAM" id="SSF55846">
    <property type="entry name" value="N-acetylmuramoyl-L-alanine amidase-like"/>
    <property type="match status" value="1"/>
</dbReference>
<gene>
    <name evidence="2" type="ORF">BDE40_2825</name>
</gene>
<comment type="caution">
    <text evidence="2">The sequence shown here is derived from an EMBL/GenBank/DDBJ whole genome shotgun (WGS) entry which is preliminary data.</text>
</comment>
<dbReference type="Proteomes" id="UP000294563">
    <property type="component" value="Unassembled WGS sequence"/>
</dbReference>
<dbReference type="InterPro" id="IPR002502">
    <property type="entry name" value="Amidase_domain"/>
</dbReference>
<dbReference type="InterPro" id="IPR036505">
    <property type="entry name" value="Amidase/PGRP_sf"/>
</dbReference>
<proteinExistence type="predicted"/>
<sequence>MPLKKIVMHWSAGGHNANSSDKRHYHEIVEGDGDRVGGDHLPEANNSTSDGHYAAHTRAFNTGAIGLSMAAMSGAKERPFSKGKYPITPVQLDVFVEMVAEYADTYNIDITRENVLSHAEVQITHGVKQNGKWDITWLPGMAKPGHPIEVGDHLREMIRAKQVEIFHEDAPIMAGLNMDKFSEKLASHIGEFLKSQKA</sequence>
<dbReference type="GO" id="GO:0008745">
    <property type="term" value="F:N-acetylmuramoyl-L-alanine amidase activity"/>
    <property type="evidence" value="ECO:0007669"/>
    <property type="project" value="InterPro"/>
</dbReference>
<protein>
    <submittedName>
        <fullName evidence="2">N-acetylmuramoyl-L-alanine amidase</fullName>
    </submittedName>
</protein>
<dbReference type="Gene3D" id="3.40.80.10">
    <property type="entry name" value="Peptidoglycan recognition protein-like"/>
    <property type="match status" value="1"/>
</dbReference>
<dbReference type="Pfam" id="PF01510">
    <property type="entry name" value="Amidase_2"/>
    <property type="match status" value="1"/>
</dbReference>
<accession>A0A4R7LJ13</accession>
<feature type="domain" description="N-acetylmuramoyl-L-alanine amidase" evidence="1">
    <location>
        <begin position="2"/>
        <end position="122"/>
    </location>
</feature>
<reference evidence="2 3" key="1">
    <citation type="submission" date="2019-03" db="EMBL/GenBank/DDBJ databases">
        <title>Genomic Encyclopedia of Archaeal and Bacterial Type Strains, Phase II (KMG-II): from individual species to whole genera.</title>
        <authorList>
            <person name="Goeker M."/>
        </authorList>
    </citation>
    <scope>NUCLEOTIDE SEQUENCE [LARGE SCALE GENOMIC DNA]</scope>
    <source>
        <strain evidence="2 3">DSM 29467</strain>
    </source>
</reference>
<keyword evidence="3" id="KW-1185">Reference proteome</keyword>
<evidence type="ECO:0000259" key="1">
    <source>
        <dbReference type="Pfam" id="PF01510"/>
    </source>
</evidence>
<evidence type="ECO:0000313" key="3">
    <source>
        <dbReference type="Proteomes" id="UP000294563"/>
    </source>
</evidence>
<dbReference type="GO" id="GO:0009253">
    <property type="term" value="P:peptidoglycan catabolic process"/>
    <property type="evidence" value="ECO:0007669"/>
    <property type="project" value="InterPro"/>
</dbReference>
<name>A0A4R7LJ13_9RHOB</name>
<organism evidence="2 3">
    <name type="scientific">Litoreibacter halocynthiae</name>
    <dbReference type="NCBI Taxonomy" id="1242689"/>
    <lineage>
        <taxon>Bacteria</taxon>
        <taxon>Pseudomonadati</taxon>
        <taxon>Pseudomonadota</taxon>
        <taxon>Alphaproteobacteria</taxon>
        <taxon>Rhodobacterales</taxon>
        <taxon>Roseobacteraceae</taxon>
        <taxon>Litoreibacter</taxon>
    </lineage>
</organism>
<evidence type="ECO:0000313" key="2">
    <source>
        <dbReference type="EMBL" id="TDT74040.1"/>
    </source>
</evidence>
<dbReference type="AlphaFoldDB" id="A0A4R7LJ13"/>